<feature type="compositionally biased region" description="Polar residues" evidence="1">
    <location>
        <begin position="346"/>
        <end position="361"/>
    </location>
</feature>
<reference evidence="2 3" key="1">
    <citation type="submission" date="2014-09" db="EMBL/GenBank/DDBJ databases">
        <authorList>
            <person name="Martin A.A."/>
        </authorList>
    </citation>
    <scope>NUCLEOTIDE SEQUENCE</scope>
    <source>
        <strain evidence="3">ED321</strain>
        <strain evidence="2">ED321 Heterogonic</strain>
    </source>
</reference>
<dbReference type="Proteomes" id="UP000035682">
    <property type="component" value="Unplaced"/>
</dbReference>
<dbReference type="CTD" id="36380339"/>
<feature type="region of interest" description="Disordered" evidence="1">
    <location>
        <begin position="250"/>
        <end position="430"/>
    </location>
</feature>
<gene>
    <name evidence="2 4 5" type="ORF">SRAE_2000263500</name>
</gene>
<dbReference type="WormBase" id="SRAE_2000263500">
    <property type="protein sequence ID" value="SRP07200"/>
    <property type="gene ID" value="WBGene00262846"/>
</dbReference>
<keyword evidence="3" id="KW-1185">Reference proteome</keyword>
<dbReference type="AlphaFoldDB" id="A0A090MYY1"/>
<protein>
    <submittedName>
        <fullName evidence="2 4">Uncharacterized protein</fullName>
    </submittedName>
</protein>
<feature type="compositionally biased region" description="Polar residues" evidence="1">
    <location>
        <begin position="391"/>
        <end position="407"/>
    </location>
</feature>
<feature type="compositionally biased region" description="Basic and acidic residues" evidence="1">
    <location>
        <begin position="411"/>
        <end position="430"/>
    </location>
</feature>
<feature type="region of interest" description="Disordered" evidence="1">
    <location>
        <begin position="181"/>
        <end position="211"/>
    </location>
</feature>
<evidence type="ECO:0000256" key="1">
    <source>
        <dbReference type="SAM" id="MobiDB-lite"/>
    </source>
</evidence>
<name>A0A090MYY1_STRRB</name>
<dbReference type="RefSeq" id="XP_024507174.1">
    <property type="nucleotide sequence ID" value="XM_024653726.1"/>
</dbReference>
<dbReference type="WBParaSite" id="SRAE_2000263500.1">
    <property type="protein sequence ID" value="SRAE_2000263500.1"/>
    <property type="gene ID" value="WBGene00262846"/>
</dbReference>
<accession>A0A090MYY1</accession>
<feature type="compositionally biased region" description="Basic and acidic residues" evidence="1">
    <location>
        <begin position="303"/>
        <end position="322"/>
    </location>
</feature>
<dbReference type="GeneID" id="36380339"/>
<sequence>MVQQINANGVEIKVPTQGNPVIELKPMNDENSCKMKLLNGTIIGCQINGITTELDFIDSNISPSREIKNGSVPEAQQRQCNKNKFEVSVNSVGLYTNPVSTDSPYVHSDVQGPEGIQVSCPSTLKTIYTKKAERVLKVGKKPKKRYENTVTFIPESIDNYFGNKSVSEVITLITEEEKTPELVEKPGKTKNKKKKNKHGKNTGVDKNNENDISVKELDQKCEKSDNILVEEDCECVSVDVSVNLLSNGKLTQNVGSISPSTKGSESIDVSTTLPVMNEGSSTENDFMVVSKNKKKTLNNNVSNDKKQKNVDSGFDGRKKTDRNNSNNTNQKNKNNRDSSKKENFDKTSSVETKTFIKQSATVEDRENSGKSSNNLSQTSQNTWAHIARPKNNLNGCNKDGSISSSFPASVENDRKRVTKESNKKSKSDDKIAPSVLKVLAQHKNSRAKNQLTTDCNFLKVTTLNQQVLRIPLVRNVNKKTLKLEINSEHYEYVKFLQNAWSDSLKKIKIAN</sequence>
<organism evidence="2">
    <name type="scientific">Strongyloides ratti</name>
    <name type="common">Parasitic roundworm</name>
    <dbReference type="NCBI Taxonomy" id="34506"/>
    <lineage>
        <taxon>Eukaryota</taxon>
        <taxon>Metazoa</taxon>
        <taxon>Ecdysozoa</taxon>
        <taxon>Nematoda</taxon>
        <taxon>Chromadorea</taxon>
        <taxon>Rhabditida</taxon>
        <taxon>Tylenchina</taxon>
        <taxon>Panagrolaimomorpha</taxon>
        <taxon>Strongyloidoidea</taxon>
        <taxon>Strongyloididae</taxon>
        <taxon>Strongyloides</taxon>
    </lineage>
</organism>
<proteinExistence type="predicted"/>
<evidence type="ECO:0000313" key="2">
    <source>
        <dbReference type="EMBL" id="CEF67974.1"/>
    </source>
</evidence>
<feature type="compositionally biased region" description="Basic residues" evidence="1">
    <location>
        <begin position="188"/>
        <end position="200"/>
    </location>
</feature>
<reference evidence="4" key="2">
    <citation type="submission" date="2020-12" db="UniProtKB">
        <authorList>
            <consortium name="WormBaseParasite"/>
        </authorList>
    </citation>
    <scope>IDENTIFICATION</scope>
</reference>
<evidence type="ECO:0000313" key="5">
    <source>
        <dbReference type="WormBase" id="SRAE_2000263500"/>
    </source>
</evidence>
<evidence type="ECO:0000313" key="3">
    <source>
        <dbReference type="Proteomes" id="UP000035682"/>
    </source>
</evidence>
<feature type="compositionally biased region" description="Basic and acidic residues" evidence="1">
    <location>
        <begin position="334"/>
        <end position="345"/>
    </location>
</feature>
<evidence type="ECO:0000313" key="4">
    <source>
        <dbReference type="WBParaSite" id="SRAE_2000263500.1"/>
    </source>
</evidence>
<dbReference type="EMBL" id="LN609529">
    <property type="protein sequence ID" value="CEF67974.1"/>
    <property type="molecule type" value="Genomic_DNA"/>
</dbReference>
<feature type="compositionally biased region" description="Low complexity" evidence="1">
    <location>
        <begin position="371"/>
        <end position="382"/>
    </location>
</feature>
<feature type="compositionally biased region" description="Polar residues" evidence="1">
    <location>
        <begin position="250"/>
        <end position="284"/>
    </location>
</feature>
<feature type="compositionally biased region" description="Low complexity" evidence="1">
    <location>
        <begin position="323"/>
        <end position="332"/>
    </location>
</feature>